<sequence>MFKKIISNRRVATIAISVLSLFAITMALRSVGLYEGMKNKEGMGCKKESMKNKEGMEHSEEEEEKKEIEGNQNMKSTKVTKPFVPQ</sequence>
<organism evidence="2">
    <name type="scientific">viral metagenome</name>
    <dbReference type="NCBI Taxonomy" id="1070528"/>
    <lineage>
        <taxon>unclassified sequences</taxon>
        <taxon>metagenomes</taxon>
        <taxon>organismal metagenomes</taxon>
    </lineage>
</organism>
<dbReference type="AlphaFoldDB" id="A0A6C0ILG5"/>
<proteinExistence type="predicted"/>
<name>A0A6C0ILG5_9ZZZZ</name>
<evidence type="ECO:0000256" key="1">
    <source>
        <dbReference type="SAM" id="MobiDB-lite"/>
    </source>
</evidence>
<reference evidence="2" key="1">
    <citation type="journal article" date="2020" name="Nature">
        <title>Giant virus diversity and host interactions through global metagenomics.</title>
        <authorList>
            <person name="Schulz F."/>
            <person name="Roux S."/>
            <person name="Paez-Espino D."/>
            <person name="Jungbluth S."/>
            <person name="Walsh D.A."/>
            <person name="Denef V.J."/>
            <person name="McMahon K.D."/>
            <person name="Konstantinidis K.T."/>
            <person name="Eloe-Fadrosh E.A."/>
            <person name="Kyrpides N.C."/>
            <person name="Woyke T."/>
        </authorList>
    </citation>
    <scope>NUCLEOTIDE SEQUENCE</scope>
    <source>
        <strain evidence="2">GVMAG-M-3300023210-19</strain>
    </source>
</reference>
<feature type="region of interest" description="Disordered" evidence="1">
    <location>
        <begin position="43"/>
        <end position="86"/>
    </location>
</feature>
<protein>
    <submittedName>
        <fullName evidence="2">Uncharacterized protein</fullName>
    </submittedName>
</protein>
<accession>A0A6C0ILG5</accession>
<feature type="compositionally biased region" description="Polar residues" evidence="1">
    <location>
        <begin position="70"/>
        <end position="79"/>
    </location>
</feature>
<dbReference type="EMBL" id="MN740205">
    <property type="protein sequence ID" value="QHT93276.1"/>
    <property type="molecule type" value="Genomic_DNA"/>
</dbReference>
<feature type="compositionally biased region" description="Basic and acidic residues" evidence="1">
    <location>
        <begin position="43"/>
        <end position="58"/>
    </location>
</feature>
<evidence type="ECO:0000313" key="2">
    <source>
        <dbReference type="EMBL" id="QHT93276.1"/>
    </source>
</evidence>